<gene>
    <name evidence="3" type="ORF">CRENPOLYSF2_2900019</name>
</gene>
<dbReference type="NCBIfam" id="TIGR01845">
    <property type="entry name" value="outer_NodT"/>
    <property type="match status" value="1"/>
</dbReference>
<dbReference type="PANTHER" id="PTHR30203:SF33">
    <property type="entry name" value="BLR4455 PROTEIN"/>
    <property type="match status" value="1"/>
</dbReference>
<evidence type="ECO:0000313" key="4">
    <source>
        <dbReference type="Proteomes" id="UP000195442"/>
    </source>
</evidence>
<dbReference type="EMBL" id="FUKJ01000213">
    <property type="protein sequence ID" value="SJM92782.1"/>
    <property type="molecule type" value="Genomic_DNA"/>
</dbReference>
<keyword evidence="2" id="KW-1134">Transmembrane beta strand</keyword>
<dbReference type="GO" id="GO:0015562">
    <property type="term" value="F:efflux transmembrane transporter activity"/>
    <property type="evidence" value="ECO:0007669"/>
    <property type="project" value="InterPro"/>
</dbReference>
<keyword evidence="2" id="KW-0449">Lipoprotein</keyword>
<reference evidence="4" key="1">
    <citation type="submission" date="2017-02" db="EMBL/GenBank/DDBJ databases">
        <authorList>
            <person name="Daims H."/>
        </authorList>
    </citation>
    <scope>NUCLEOTIDE SEQUENCE [LARGE SCALE GENOMIC DNA]</scope>
</reference>
<dbReference type="InterPro" id="IPR003423">
    <property type="entry name" value="OMP_efflux"/>
</dbReference>
<keyword evidence="4" id="KW-1185">Reference proteome</keyword>
<sequence>MGKTPAELSIPAASISTEIPDIPVSIPSQLLERRPDIAVAERQVAAANAQIGIAKAAYFPTVNLSATNGFQTGTLSNLFTTAARYWALGPAAFALPLFDAGARGAQMAASIDAFDASVAAYRQTVLTGFQEVEDQLAALRILEQETEIQNKAVALAQEALKLTSNQFQAGTIGYLEVMTAQVVALDNQKAAIALLGQRLDASVLLIKALGGGWQASEIPNRDKIGGKTKWSQFLPIPIR</sequence>
<dbReference type="Gene3D" id="1.20.1600.10">
    <property type="entry name" value="Outer membrane efflux proteins (OEP)"/>
    <property type="match status" value="1"/>
</dbReference>
<proteinExistence type="inferred from homology"/>
<keyword evidence="2" id="KW-0472">Membrane</keyword>
<dbReference type="GO" id="GO:0009279">
    <property type="term" value="C:cell outer membrane"/>
    <property type="evidence" value="ECO:0007669"/>
    <property type="project" value="UniProtKB-SubCell"/>
</dbReference>
<dbReference type="SUPFAM" id="SSF56954">
    <property type="entry name" value="Outer membrane efflux proteins (OEP)"/>
    <property type="match status" value="1"/>
</dbReference>
<organism evidence="3 4">
    <name type="scientific">Crenothrix polyspora</name>
    <dbReference type="NCBI Taxonomy" id="360316"/>
    <lineage>
        <taxon>Bacteria</taxon>
        <taxon>Pseudomonadati</taxon>
        <taxon>Pseudomonadota</taxon>
        <taxon>Gammaproteobacteria</taxon>
        <taxon>Methylococcales</taxon>
        <taxon>Crenotrichaceae</taxon>
        <taxon>Crenothrix</taxon>
    </lineage>
</organism>
<dbReference type="Gene3D" id="2.20.200.10">
    <property type="entry name" value="Outer membrane efflux proteins (OEP)"/>
    <property type="match status" value="1"/>
</dbReference>
<comment type="similarity">
    <text evidence="1 2">Belongs to the outer membrane factor (OMF) (TC 1.B.17) family.</text>
</comment>
<dbReference type="Proteomes" id="UP000195442">
    <property type="component" value="Unassembled WGS sequence"/>
</dbReference>
<evidence type="ECO:0000256" key="1">
    <source>
        <dbReference type="ARBA" id="ARBA00007613"/>
    </source>
</evidence>
<dbReference type="AlphaFoldDB" id="A0A1R4H957"/>
<dbReference type="PANTHER" id="PTHR30203">
    <property type="entry name" value="OUTER MEMBRANE CATION EFFLUX PROTEIN"/>
    <property type="match status" value="1"/>
</dbReference>
<keyword evidence="2" id="KW-0564">Palmitate</keyword>
<evidence type="ECO:0000256" key="2">
    <source>
        <dbReference type="RuleBase" id="RU362097"/>
    </source>
</evidence>
<keyword evidence="2" id="KW-0812">Transmembrane</keyword>
<comment type="subcellular location">
    <subcellularLocation>
        <location evidence="2">Cell outer membrane</location>
        <topology evidence="2">Lipid-anchor</topology>
    </subcellularLocation>
</comment>
<name>A0A1R4H957_9GAMM</name>
<dbReference type="Pfam" id="PF02321">
    <property type="entry name" value="OEP"/>
    <property type="match status" value="1"/>
</dbReference>
<accession>A0A1R4H957</accession>
<evidence type="ECO:0000313" key="3">
    <source>
        <dbReference type="EMBL" id="SJM92782.1"/>
    </source>
</evidence>
<dbReference type="InterPro" id="IPR010131">
    <property type="entry name" value="MdtP/NodT-like"/>
</dbReference>
<protein>
    <submittedName>
        <fullName evidence="3">Toluene efflux pump outer membrane protein TtgC</fullName>
    </submittedName>
</protein>